<evidence type="ECO:0000256" key="1">
    <source>
        <dbReference type="SAM" id="MobiDB-lite"/>
    </source>
</evidence>
<dbReference type="AlphaFoldDB" id="A0AAD8DWL8"/>
<proteinExistence type="predicted"/>
<evidence type="ECO:0000313" key="2">
    <source>
        <dbReference type="EMBL" id="KAJ8728598.1"/>
    </source>
</evidence>
<reference evidence="2" key="1">
    <citation type="submission" date="2023-03" db="EMBL/GenBank/DDBJ databases">
        <title>Chromosome-level genomes of two armyworms, Mythimna separata and Mythimna loreyi, provide insights into the biosynthesis and reception of sex pheromones.</title>
        <authorList>
            <person name="Zhao H."/>
        </authorList>
    </citation>
    <scope>NUCLEOTIDE SEQUENCE</scope>
    <source>
        <strain evidence="2">BeijingLab</strain>
        <tissue evidence="2">Pupa</tissue>
    </source>
</reference>
<comment type="caution">
    <text evidence="2">The sequence shown here is derived from an EMBL/GenBank/DDBJ whole genome shotgun (WGS) entry which is preliminary data.</text>
</comment>
<gene>
    <name evidence="2" type="ORF">PYW07_006294</name>
</gene>
<feature type="region of interest" description="Disordered" evidence="1">
    <location>
        <begin position="58"/>
        <end position="89"/>
    </location>
</feature>
<name>A0AAD8DWL8_MYTSE</name>
<evidence type="ECO:0000313" key="3">
    <source>
        <dbReference type="Proteomes" id="UP001231518"/>
    </source>
</evidence>
<feature type="compositionally biased region" description="Basic residues" evidence="1">
    <location>
        <begin position="61"/>
        <end position="71"/>
    </location>
</feature>
<organism evidence="2 3">
    <name type="scientific">Mythimna separata</name>
    <name type="common">Oriental armyworm</name>
    <name type="synonym">Pseudaletia separata</name>
    <dbReference type="NCBI Taxonomy" id="271217"/>
    <lineage>
        <taxon>Eukaryota</taxon>
        <taxon>Metazoa</taxon>
        <taxon>Ecdysozoa</taxon>
        <taxon>Arthropoda</taxon>
        <taxon>Hexapoda</taxon>
        <taxon>Insecta</taxon>
        <taxon>Pterygota</taxon>
        <taxon>Neoptera</taxon>
        <taxon>Endopterygota</taxon>
        <taxon>Lepidoptera</taxon>
        <taxon>Glossata</taxon>
        <taxon>Ditrysia</taxon>
        <taxon>Noctuoidea</taxon>
        <taxon>Noctuidae</taxon>
        <taxon>Noctuinae</taxon>
        <taxon>Hadenini</taxon>
        <taxon>Mythimna</taxon>
    </lineage>
</organism>
<dbReference type="Proteomes" id="UP001231518">
    <property type="component" value="Chromosome 19"/>
</dbReference>
<dbReference type="EMBL" id="JARGEI010000007">
    <property type="protein sequence ID" value="KAJ8728598.1"/>
    <property type="molecule type" value="Genomic_DNA"/>
</dbReference>
<keyword evidence="3" id="KW-1185">Reference proteome</keyword>
<protein>
    <submittedName>
        <fullName evidence="2">Uncharacterized protein</fullName>
    </submittedName>
</protein>
<accession>A0AAD8DWL8</accession>
<sequence length="89" mass="10132">MKTRKKITAEAAVKIITRLIEDWVQCKICMLWVHENCTEYEDMCSNCGKKKNKELKDYKGKGKGKKTKGHLPRSPMAIIPGYSGRDGQS</sequence>